<evidence type="ECO:0000313" key="2">
    <source>
        <dbReference type="EMBL" id="GBM64033.1"/>
    </source>
</evidence>
<keyword evidence="3" id="KW-1185">Reference proteome</keyword>
<accession>A0A4Y2HFF4</accession>
<gene>
    <name evidence="2" type="ORF">AVEN_132841_1</name>
</gene>
<evidence type="ECO:0000313" key="3">
    <source>
        <dbReference type="Proteomes" id="UP000499080"/>
    </source>
</evidence>
<organism evidence="2 3">
    <name type="scientific">Araneus ventricosus</name>
    <name type="common">Orbweaver spider</name>
    <name type="synonym">Epeira ventricosa</name>
    <dbReference type="NCBI Taxonomy" id="182803"/>
    <lineage>
        <taxon>Eukaryota</taxon>
        <taxon>Metazoa</taxon>
        <taxon>Ecdysozoa</taxon>
        <taxon>Arthropoda</taxon>
        <taxon>Chelicerata</taxon>
        <taxon>Arachnida</taxon>
        <taxon>Araneae</taxon>
        <taxon>Araneomorphae</taxon>
        <taxon>Entelegynae</taxon>
        <taxon>Araneoidea</taxon>
        <taxon>Araneidae</taxon>
        <taxon>Araneus</taxon>
    </lineage>
</organism>
<dbReference type="EMBL" id="BGPR01001904">
    <property type="protein sequence ID" value="GBM64033.1"/>
    <property type="molecule type" value="Genomic_DNA"/>
</dbReference>
<feature type="domain" description="PiggyBac transposable element-derived protein" evidence="1">
    <location>
        <begin position="2"/>
        <end position="111"/>
    </location>
</feature>
<reference evidence="2 3" key="1">
    <citation type="journal article" date="2019" name="Sci. Rep.">
        <title>Orb-weaving spider Araneus ventricosus genome elucidates the spidroin gene catalogue.</title>
        <authorList>
            <person name="Kono N."/>
            <person name="Nakamura H."/>
            <person name="Ohtoshi R."/>
            <person name="Moran D.A.P."/>
            <person name="Shinohara A."/>
            <person name="Yoshida Y."/>
            <person name="Fujiwara M."/>
            <person name="Mori M."/>
            <person name="Tomita M."/>
            <person name="Arakawa K."/>
        </authorList>
    </citation>
    <scope>NUCLEOTIDE SEQUENCE [LARGE SCALE GENOMIC DNA]</scope>
</reference>
<comment type="caution">
    <text evidence="2">The sequence shown here is derived from an EMBL/GenBank/DDBJ whole genome shotgun (WGS) entry which is preliminary data.</text>
</comment>
<dbReference type="Pfam" id="PF13843">
    <property type="entry name" value="DDE_Tnp_1_7"/>
    <property type="match status" value="1"/>
</dbReference>
<proteinExistence type="predicted"/>
<dbReference type="InterPro" id="IPR029526">
    <property type="entry name" value="PGBD"/>
</dbReference>
<evidence type="ECO:0000259" key="1">
    <source>
        <dbReference type="Pfam" id="PF13843"/>
    </source>
</evidence>
<dbReference type="AlphaFoldDB" id="A0A4Y2HFF4"/>
<dbReference type="OrthoDB" id="10057959at2759"/>
<name>A0A4Y2HFF4_ARAVE</name>
<dbReference type="Proteomes" id="UP000499080">
    <property type="component" value="Unassembled WGS sequence"/>
</dbReference>
<sequence>MKPSYKSGRNLTTDNWYTSYGVAEDLLSENITIVGTMREDKRQIPAEFKKCKGRETHSSIFEFQQDATLVSHVTKKLNVSFYFQQCITMMPLTRKREMRRNQKLFLSINAQKELWMSQMRR</sequence>
<protein>
    <recommendedName>
        <fullName evidence="1">PiggyBac transposable element-derived protein domain-containing protein</fullName>
    </recommendedName>
</protein>